<dbReference type="OrthoDB" id="7057642at2"/>
<reference evidence="1 2" key="1">
    <citation type="submission" date="2016-10" db="EMBL/GenBank/DDBJ databases">
        <authorList>
            <person name="de Groot N.N."/>
        </authorList>
    </citation>
    <scope>NUCLEOTIDE SEQUENCE [LARGE SCALE GENOMIC DNA]</scope>
    <source>
        <strain evidence="1 2">Z108</strain>
    </source>
</reference>
<organism evidence="1 2">
    <name type="scientific">Selenomonas ruminantium</name>
    <dbReference type="NCBI Taxonomy" id="971"/>
    <lineage>
        <taxon>Bacteria</taxon>
        <taxon>Bacillati</taxon>
        <taxon>Bacillota</taxon>
        <taxon>Negativicutes</taxon>
        <taxon>Selenomonadales</taxon>
        <taxon>Selenomonadaceae</taxon>
        <taxon>Selenomonas</taxon>
    </lineage>
</organism>
<gene>
    <name evidence="1" type="ORF">SAMN04487861_12831</name>
</gene>
<sequence length="106" mass="12257">MELDLYKFLQTGNIVIYRNGEKGIVVLDENELDAEGRAKIYIAHEEYKLDVRLNYDLDLRGQWFGEDIMKIVESELSTIRDHGLDAAADDGTVLWTRSEESYECSH</sequence>
<dbReference type="AlphaFoldDB" id="A0A1I3H9R3"/>
<accession>A0A1I3H9R3</accession>
<evidence type="ECO:0000313" key="2">
    <source>
        <dbReference type="Proteomes" id="UP000183639"/>
    </source>
</evidence>
<proteinExistence type="predicted"/>
<name>A0A1I3H9R3_SELRU</name>
<dbReference type="EMBL" id="FOQK01000028">
    <property type="protein sequence ID" value="SFI32287.1"/>
    <property type="molecule type" value="Genomic_DNA"/>
</dbReference>
<dbReference type="RefSeq" id="WP_075445507.1">
    <property type="nucleotide sequence ID" value="NZ_FOQK01000028.1"/>
</dbReference>
<evidence type="ECO:0000313" key="1">
    <source>
        <dbReference type="EMBL" id="SFI32287.1"/>
    </source>
</evidence>
<protein>
    <submittedName>
        <fullName evidence="1">Uncharacterized protein</fullName>
    </submittedName>
</protein>
<dbReference type="Proteomes" id="UP000183639">
    <property type="component" value="Unassembled WGS sequence"/>
</dbReference>